<accession>A0A5M3MPR7</accession>
<evidence type="ECO:0000256" key="1">
    <source>
        <dbReference type="SAM" id="Phobius"/>
    </source>
</evidence>
<proteinExistence type="predicted"/>
<gene>
    <name evidence="2" type="ORF">CONPUDRAFT_153597</name>
</gene>
<evidence type="ECO:0000313" key="3">
    <source>
        <dbReference type="Proteomes" id="UP000053558"/>
    </source>
</evidence>
<dbReference type="PANTHER" id="PTHR40465:SF1">
    <property type="entry name" value="DUF6534 DOMAIN-CONTAINING PROTEIN"/>
    <property type="match status" value="1"/>
</dbReference>
<dbReference type="EMBL" id="JH711578">
    <property type="protein sequence ID" value="EIW81047.1"/>
    <property type="molecule type" value="Genomic_DNA"/>
</dbReference>
<feature type="transmembrane region" description="Helical" evidence="1">
    <location>
        <begin position="60"/>
        <end position="83"/>
    </location>
</feature>
<evidence type="ECO:0000313" key="2">
    <source>
        <dbReference type="EMBL" id="EIW81047.1"/>
    </source>
</evidence>
<dbReference type="PANTHER" id="PTHR40465">
    <property type="entry name" value="CHROMOSOME 1, WHOLE GENOME SHOTGUN SEQUENCE"/>
    <property type="match status" value="1"/>
</dbReference>
<keyword evidence="3" id="KW-1185">Reference proteome</keyword>
<dbReference type="Proteomes" id="UP000053558">
    <property type="component" value="Unassembled WGS sequence"/>
</dbReference>
<dbReference type="OrthoDB" id="2690748at2759"/>
<dbReference type="OMA" id="WASALMN"/>
<name>A0A5M3MPR7_CONPW</name>
<keyword evidence="1" id="KW-0812">Transmembrane</keyword>
<keyword evidence="1" id="KW-1133">Transmembrane helix</keyword>
<feature type="transmembrane region" description="Helical" evidence="1">
    <location>
        <begin position="103"/>
        <end position="124"/>
    </location>
</feature>
<protein>
    <submittedName>
        <fullName evidence="2">Uncharacterized protein</fullName>
    </submittedName>
</protein>
<organism evidence="2 3">
    <name type="scientific">Coniophora puteana (strain RWD-64-598)</name>
    <name type="common">Brown rot fungus</name>
    <dbReference type="NCBI Taxonomy" id="741705"/>
    <lineage>
        <taxon>Eukaryota</taxon>
        <taxon>Fungi</taxon>
        <taxon>Dikarya</taxon>
        <taxon>Basidiomycota</taxon>
        <taxon>Agaricomycotina</taxon>
        <taxon>Agaricomycetes</taxon>
        <taxon>Agaricomycetidae</taxon>
        <taxon>Boletales</taxon>
        <taxon>Coniophorineae</taxon>
        <taxon>Coniophoraceae</taxon>
        <taxon>Coniophora</taxon>
    </lineage>
</organism>
<feature type="transmembrane region" description="Helical" evidence="1">
    <location>
        <begin position="20"/>
        <end position="39"/>
    </location>
</feature>
<dbReference type="KEGG" id="cput:CONPUDRAFT_153597"/>
<dbReference type="GeneID" id="19203149"/>
<dbReference type="RefSeq" id="XP_007768482.1">
    <property type="nucleotide sequence ID" value="XM_007770292.1"/>
</dbReference>
<dbReference type="AlphaFoldDB" id="A0A5M3MPR7"/>
<keyword evidence="1" id="KW-0472">Membrane</keyword>
<sequence length="155" mass="17654">MSTDAPVVPLLPENALANTYGALYICVVVSAMLFGLTNLQAFFYLRIQNPNNRSLIRYKLAVCWLWILDALHLALVIQLVYFYLVEHFGDGTILDQVVWSFRLQIIISTLVVYSVHCLYAYRVFLISRARRVNEKFAYLACIVVFLASGESPQPS</sequence>
<reference evidence="3" key="1">
    <citation type="journal article" date="2012" name="Science">
        <title>The Paleozoic origin of enzymatic lignin decomposition reconstructed from 31 fungal genomes.</title>
        <authorList>
            <person name="Floudas D."/>
            <person name="Binder M."/>
            <person name="Riley R."/>
            <person name="Barry K."/>
            <person name="Blanchette R.A."/>
            <person name="Henrissat B."/>
            <person name="Martinez A.T."/>
            <person name="Otillar R."/>
            <person name="Spatafora J.W."/>
            <person name="Yadav J.S."/>
            <person name="Aerts A."/>
            <person name="Benoit I."/>
            <person name="Boyd A."/>
            <person name="Carlson A."/>
            <person name="Copeland A."/>
            <person name="Coutinho P.M."/>
            <person name="de Vries R.P."/>
            <person name="Ferreira P."/>
            <person name="Findley K."/>
            <person name="Foster B."/>
            <person name="Gaskell J."/>
            <person name="Glotzer D."/>
            <person name="Gorecki P."/>
            <person name="Heitman J."/>
            <person name="Hesse C."/>
            <person name="Hori C."/>
            <person name="Igarashi K."/>
            <person name="Jurgens J.A."/>
            <person name="Kallen N."/>
            <person name="Kersten P."/>
            <person name="Kohler A."/>
            <person name="Kuees U."/>
            <person name="Kumar T.K.A."/>
            <person name="Kuo A."/>
            <person name="LaButti K."/>
            <person name="Larrondo L.F."/>
            <person name="Lindquist E."/>
            <person name="Ling A."/>
            <person name="Lombard V."/>
            <person name="Lucas S."/>
            <person name="Lundell T."/>
            <person name="Martin R."/>
            <person name="McLaughlin D.J."/>
            <person name="Morgenstern I."/>
            <person name="Morin E."/>
            <person name="Murat C."/>
            <person name="Nagy L.G."/>
            <person name="Nolan M."/>
            <person name="Ohm R.A."/>
            <person name="Patyshakuliyeva A."/>
            <person name="Rokas A."/>
            <person name="Ruiz-Duenas F.J."/>
            <person name="Sabat G."/>
            <person name="Salamov A."/>
            <person name="Samejima M."/>
            <person name="Schmutz J."/>
            <person name="Slot J.C."/>
            <person name="St John F."/>
            <person name="Stenlid J."/>
            <person name="Sun H."/>
            <person name="Sun S."/>
            <person name="Syed K."/>
            <person name="Tsang A."/>
            <person name="Wiebenga A."/>
            <person name="Young D."/>
            <person name="Pisabarro A."/>
            <person name="Eastwood D.C."/>
            <person name="Martin F."/>
            <person name="Cullen D."/>
            <person name="Grigoriev I.V."/>
            <person name="Hibbett D.S."/>
        </authorList>
    </citation>
    <scope>NUCLEOTIDE SEQUENCE [LARGE SCALE GENOMIC DNA]</scope>
    <source>
        <strain evidence="3">RWD-64-598 SS2</strain>
    </source>
</reference>
<comment type="caution">
    <text evidence="2">The sequence shown here is derived from an EMBL/GenBank/DDBJ whole genome shotgun (WGS) entry which is preliminary data.</text>
</comment>